<organism evidence="1">
    <name type="scientific">marine metagenome</name>
    <dbReference type="NCBI Taxonomy" id="408172"/>
    <lineage>
        <taxon>unclassified sequences</taxon>
        <taxon>metagenomes</taxon>
        <taxon>ecological metagenomes</taxon>
    </lineage>
</organism>
<dbReference type="Gene3D" id="3.40.50.1820">
    <property type="entry name" value="alpha/beta hydrolase"/>
    <property type="match status" value="1"/>
</dbReference>
<accession>A0A382YL16</accession>
<proteinExistence type="predicted"/>
<evidence type="ECO:0000313" key="1">
    <source>
        <dbReference type="EMBL" id="SVD83986.1"/>
    </source>
</evidence>
<gene>
    <name evidence="1" type="ORF">METZ01_LOCUS436840</name>
</gene>
<protein>
    <recommendedName>
        <fullName evidence="2">Alpha/beta hydrolase fold-3 domain-containing protein</fullName>
    </recommendedName>
</protein>
<reference evidence="1" key="1">
    <citation type="submission" date="2018-05" db="EMBL/GenBank/DDBJ databases">
        <authorList>
            <person name="Lanie J.A."/>
            <person name="Ng W.-L."/>
            <person name="Kazmierczak K.M."/>
            <person name="Andrzejewski T.M."/>
            <person name="Davidsen T.M."/>
            <person name="Wayne K.J."/>
            <person name="Tettelin H."/>
            <person name="Glass J.I."/>
            <person name="Rusch D."/>
            <person name="Podicherti R."/>
            <person name="Tsui H.-C.T."/>
            <person name="Winkler M.E."/>
        </authorList>
    </citation>
    <scope>NUCLEOTIDE SEQUENCE</scope>
</reference>
<dbReference type="EMBL" id="UINC01176726">
    <property type="protein sequence ID" value="SVD83986.1"/>
    <property type="molecule type" value="Genomic_DNA"/>
</dbReference>
<dbReference type="InterPro" id="IPR029058">
    <property type="entry name" value="AB_hydrolase_fold"/>
</dbReference>
<dbReference type="AlphaFoldDB" id="A0A382YL16"/>
<feature type="non-terminal residue" evidence="1">
    <location>
        <position position="110"/>
    </location>
</feature>
<sequence>MRLMLLLLVLSILSADVRYLDEVFESVQKIEDVVYGNAPDLPFWFWVESNTVDIDLDMDIYQPEGDTLANRPVIIFVHTGAFFSGHNELDDVVDLSISAAKRGYVAVSIS</sequence>
<evidence type="ECO:0008006" key="2">
    <source>
        <dbReference type="Google" id="ProtNLM"/>
    </source>
</evidence>
<dbReference type="SUPFAM" id="SSF53474">
    <property type="entry name" value="alpha/beta-Hydrolases"/>
    <property type="match status" value="1"/>
</dbReference>
<name>A0A382YL16_9ZZZZ</name>